<name>A0ABR8W0V8_9GAMM</name>
<accession>A0ABR8W0V8</accession>
<sequence>MKNRILITVLMSVAICGCQKQQAESSAEPDSNIRAQFEQSDNQLSGYLDKLDSSTICMEERISILCNQYPEEYKNNYMPALLQLAPEEYTEKDLLRDLDNALNFYKLKANIQCS</sequence>
<gene>
    <name evidence="1" type="ORF">H9629_15155</name>
</gene>
<keyword evidence="2" id="KW-1185">Reference proteome</keyword>
<reference evidence="1 2" key="1">
    <citation type="submission" date="2020-08" db="EMBL/GenBank/DDBJ databases">
        <title>A Genomic Blueprint of the Chicken Gut Microbiome.</title>
        <authorList>
            <person name="Gilroy R."/>
            <person name="Ravi A."/>
            <person name="Getino M."/>
            <person name="Pursley I."/>
            <person name="Horton D.L."/>
            <person name="Alikhan N.-F."/>
            <person name="Baker D."/>
            <person name="Gharbi K."/>
            <person name="Hall N."/>
            <person name="Watson M."/>
            <person name="Adriaenssens E.M."/>
            <person name="Foster-Nyarko E."/>
            <person name="Jarju S."/>
            <person name="Secka A."/>
            <person name="Antonio M."/>
            <person name="Oren A."/>
            <person name="Chaudhuri R."/>
            <person name="La Ragione R.M."/>
            <person name="Hildebrand F."/>
            <person name="Pallen M.J."/>
        </authorList>
    </citation>
    <scope>NUCLEOTIDE SEQUENCE [LARGE SCALE GENOMIC DNA]</scope>
    <source>
        <strain evidence="1 2">Sa1BUA6</strain>
    </source>
</reference>
<proteinExistence type="predicted"/>
<evidence type="ECO:0000313" key="2">
    <source>
        <dbReference type="Proteomes" id="UP000621930"/>
    </source>
</evidence>
<dbReference type="EMBL" id="JACSPT010000036">
    <property type="protein sequence ID" value="MBD8010657.1"/>
    <property type="molecule type" value="Genomic_DNA"/>
</dbReference>
<evidence type="ECO:0000313" key="1">
    <source>
        <dbReference type="EMBL" id="MBD8010657.1"/>
    </source>
</evidence>
<organism evidence="1 2">
    <name type="scientific">Acinetobacter pecorum</name>
    <dbReference type="NCBI Taxonomy" id="2762215"/>
    <lineage>
        <taxon>Bacteria</taxon>
        <taxon>Pseudomonadati</taxon>
        <taxon>Pseudomonadota</taxon>
        <taxon>Gammaproteobacteria</taxon>
        <taxon>Moraxellales</taxon>
        <taxon>Moraxellaceae</taxon>
        <taxon>Acinetobacter</taxon>
    </lineage>
</organism>
<dbReference type="RefSeq" id="WP_191731432.1">
    <property type="nucleotide sequence ID" value="NZ_JACSPT010000036.1"/>
</dbReference>
<comment type="caution">
    <text evidence="1">The sequence shown here is derived from an EMBL/GenBank/DDBJ whole genome shotgun (WGS) entry which is preliminary data.</text>
</comment>
<dbReference type="Proteomes" id="UP000621930">
    <property type="component" value="Unassembled WGS sequence"/>
</dbReference>
<dbReference type="PROSITE" id="PS51257">
    <property type="entry name" value="PROKAR_LIPOPROTEIN"/>
    <property type="match status" value="1"/>
</dbReference>
<protein>
    <submittedName>
        <fullName evidence="1">Uncharacterized protein</fullName>
    </submittedName>
</protein>